<keyword evidence="1" id="KW-0812">Transmembrane</keyword>
<dbReference type="Proteomes" id="UP001285441">
    <property type="component" value="Unassembled WGS sequence"/>
</dbReference>
<keyword evidence="3" id="KW-1185">Reference proteome</keyword>
<reference evidence="2" key="2">
    <citation type="submission" date="2023-06" db="EMBL/GenBank/DDBJ databases">
        <authorList>
            <consortium name="Lawrence Berkeley National Laboratory"/>
            <person name="Haridas S."/>
            <person name="Hensen N."/>
            <person name="Bonometti L."/>
            <person name="Westerberg I."/>
            <person name="Brannstrom I.O."/>
            <person name="Guillou S."/>
            <person name="Cros-Aarteil S."/>
            <person name="Calhoun S."/>
            <person name="Kuo A."/>
            <person name="Mondo S."/>
            <person name="Pangilinan J."/>
            <person name="Riley R."/>
            <person name="LaButti K."/>
            <person name="Andreopoulos B."/>
            <person name="Lipzen A."/>
            <person name="Chen C."/>
            <person name="Yanf M."/>
            <person name="Daum C."/>
            <person name="Ng V."/>
            <person name="Clum A."/>
            <person name="Steindorff A."/>
            <person name="Ohm R."/>
            <person name="Martin F."/>
            <person name="Silar P."/>
            <person name="Natvig D."/>
            <person name="Lalanne C."/>
            <person name="Gautier V."/>
            <person name="Ament-velasquez S.L."/>
            <person name="Kruys A."/>
            <person name="Hutchinson M.I."/>
            <person name="Powell A.J."/>
            <person name="Barry K."/>
            <person name="Miller A.N."/>
            <person name="Grigoriev I.V."/>
            <person name="Debuchy R."/>
            <person name="Gladieux P."/>
            <person name="Thoren M.H."/>
            <person name="Johannesson H."/>
        </authorList>
    </citation>
    <scope>NUCLEOTIDE SEQUENCE</scope>
    <source>
        <strain evidence="2">CBS 232.78</strain>
    </source>
</reference>
<feature type="transmembrane region" description="Helical" evidence="1">
    <location>
        <begin position="28"/>
        <end position="48"/>
    </location>
</feature>
<dbReference type="EMBL" id="JAULSW010000008">
    <property type="protein sequence ID" value="KAK3372665.1"/>
    <property type="molecule type" value="Genomic_DNA"/>
</dbReference>
<gene>
    <name evidence="2" type="ORF">B0H63DRAFT_453972</name>
</gene>
<accession>A0AAE0KAZ3</accession>
<keyword evidence="1" id="KW-0472">Membrane</keyword>
<evidence type="ECO:0000313" key="3">
    <source>
        <dbReference type="Proteomes" id="UP001285441"/>
    </source>
</evidence>
<proteinExistence type="predicted"/>
<reference evidence="2" key="1">
    <citation type="journal article" date="2023" name="Mol. Phylogenet. Evol.">
        <title>Genome-scale phylogeny and comparative genomics of the fungal order Sordariales.</title>
        <authorList>
            <person name="Hensen N."/>
            <person name="Bonometti L."/>
            <person name="Westerberg I."/>
            <person name="Brannstrom I.O."/>
            <person name="Guillou S."/>
            <person name="Cros-Aarteil S."/>
            <person name="Calhoun S."/>
            <person name="Haridas S."/>
            <person name="Kuo A."/>
            <person name="Mondo S."/>
            <person name="Pangilinan J."/>
            <person name="Riley R."/>
            <person name="LaButti K."/>
            <person name="Andreopoulos B."/>
            <person name="Lipzen A."/>
            <person name="Chen C."/>
            <person name="Yan M."/>
            <person name="Daum C."/>
            <person name="Ng V."/>
            <person name="Clum A."/>
            <person name="Steindorff A."/>
            <person name="Ohm R.A."/>
            <person name="Martin F."/>
            <person name="Silar P."/>
            <person name="Natvig D.O."/>
            <person name="Lalanne C."/>
            <person name="Gautier V."/>
            <person name="Ament-Velasquez S.L."/>
            <person name="Kruys A."/>
            <person name="Hutchinson M.I."/>
            <person name="Powell A.J."/>
            <person name="Barry K."/>
            <person name="Miller A.N."/>
            <person name="Grigoriev I.V."/>
            <person name="Debuchy R."/>
            <person name="Gladieux P."/>
            <person name="Hiltunen Thoren M."/>
            <person name="Johannesson H."/>
        </authorList>
    </citation>
    <scope>NUCLEOTIDE SEQUENCE</scope>
    <source>
        <strain evidence="2">CBS 232.78</strain>
    </source>
</reference>
<sequence length="356" mass="40164">MNFFIKHKSRRLPEWQKVPNYKPLPLRWPFLVFLWLYLATLFFLLEYARHMLPELGLRGPKPGENTPIVTIPVGTATVRPPVRIRASSQTKLSPREPVPDPAPPSTSFYTPLVTSHWGISFYEFYTHGPDMQTTPVPDGVDPYNIGRCAMGMMRMGPSDNPGDCIVVMDLWGTTSIGPPKDNGEPPGTTQPGGYVYFVDDICQEFVYEGIYSKLEQDTWWARAVDNEITYLPDCWTEEEASGTLFEEVPSTEPIKLVLTSSMVDLQFSPGKRMMSHVIPVPVTDSRYGWVPFRGPGCWARPPQQTGYPVGCQFFLSMVTAPNFLDVFFGCHAHLHTKFPGSANAHIYYFTLPGLDE</sequence>
<evidence type="ECO:0000256" key="1">
    <source>
        <dbReference type="SAM" id="Phobius"/>
    </source>
</evidence>
<comment type="caution">
    <text evidence="2">The sequence shown here is derived from an EMBL/GenBank/DDBJ whole genome shotgun (WGS) entry which is preliminary data.</text>
</comment>
<keyword evidence="1" id="KW-1133">Transmembrane helix</keyword>
<name>A0AAE0KAZ3_9PEZI</name>
<organism evidence="2 3">
    <name type="scientific">Podospora didyma</name>
    <dbReference type="NCBI Taxonomy" id="330526"/>
    <lineage>
        <taxon>Eukaryota</taxon>
        <taxon>Fungi</taxon>
        <taxon>Dikarya</taxon>
        <taxon>Ascomycota</taxon>
        <taxon>Pezizomycotina</taxon>
        <taxon>Sordariomycetes</taxon>
        <taxon>Sordariomycetidae</taxon>
        <taxon>Sordariales</taxon>
        <taxon>Podosporaceae</taxon>
        <taxon>Podospora</taxon>
    </lineage>
</organism>
<protein>
    <submittedName>
        <fullName evidence="2">Uncharacterized protein</fullName>
    </submittedName>
</protein>
<evidence type="ECO:0000313" key="2">
    <source>
        <dbReference type="EMBL" id="KAK3372665.1"/>
    </source>
</evidence>
<dbReference type="AlphaFoldDB" id="A0AAE0KAZ3"/>